<feature type="domain" description="Zinc finger DksA/TraR C4-type" evidence="6">
    <location>
        <begin position="77"/>
        <end position="104"/>
    </location>
</feature>
<gene>
    <name evidence="7" type="ORF">NP7_04860</name>
</gene>
<reference evidence="8" key="1">
    <citation type="submission" date="2017-11" db="EMBL/GenBank/DDBJ databases">
        <title>Complete genome sequence of Moraxella osloensis NP7 isolated from human skin.</title>
        <authorList>
            <person name="Lee K."/>
            <person name="Lim J.Y."/>
            <person name="Hwang I."/>
        </authorList>
    </citation>
    <scope>NUCLEOTIDE SEQUENCE [LARGE SCALE GENOMIC DNA]</scope>
    <source>
        <strain evidence="8">NP7</strain>
    </source>
</reference>
<evidence type="ECO:0000256" key="2">
    <source>
        <dbReference type="ARBA" id="ARBA00022771"/>
    </source>
</evidence>
<dbReference type="PANTHER" id="PTHR33823:SF4">
    <property type="entry name" value="GENERAL STRESS PROTEIN 16O"/>
    <property type="match status" value="1"/>
</dbReference>
<dbReference type="Pfam" id="PF01258">
    <property type="entry name" value="zf-dskA_traR"/>
    <property type="match status" value="1"/>
</dbReference>
<dbReference type="RefSeq" id="WP_100269920.1">
    <property type="nucleotide sequence ID" value="NZ_CP024443.1"/>
</dbReference>
<dbReference type="Gene3D" id="1.20.120.910">
    <property type="entry name" value="DksA, coiled-coil domain"/>
    <property type="match status" value="1"/>
</dbReference>
<evidence type="ECO:0000256" key="4">
    <source>
        <dbReference type="PROSITE-ProRule" id="PRU00510"/>
    </source>
</evidence>
<keyword evidence="1" id="KW-0479">Metal-binding</keyword>
<protein>
    <submittedName>
        <fullName evidence="7">Conjugal transfer protein TraR</fullName>
    </submittedName>
</protein>
<evidence type="ECO:0000313" key="8">
    <source>
        <dbReference type="Proteomes" id="UP000229340"/>
    </source>
</evidence>
<dbReference type="EMBL" id="CP024443">
    <property type="protein sequence ID" value="ATR78643.1"/>
    <property type="molecule type" value="Genomic_DNA"/>
</dbReference>
<dbReference type="SUPFAM" id="SSF109635">
    <property type="entry name" value="DnaK suppressor protein DksA, alpha-hairpin domain"/>
    <property type="match status" value="1"/>
</dbReference>
<keyword evidence="3" id="KW-0862">Zinc</keyword>
<evidence type="ECO:0000259" key="6">
    <source>
        <dbReference type="Pfam" id="PF01258"/>
    </source>
</evidence>
<dbReference type="SUPFAM" id="SSF57716">
    <property type="entry name" value="Glucocorticoid receptor-like (DNA-binding domain)"/>
    <property type="match status" value="1"/>
</dbReference>
<dbReference type="InterPro" id="IPR000962">
    <property type="entry name" value="Znf_DskA_TraR"/>
</dbReference>
<dbReference type="InterPro" id="IPR037187">
    <property type="entry name" value="DnaK_N"/>
</dbReference>
<evidence type="ECO:0000256" key="1">
    <source>
        <dbReference type="ARBA" id="ARBA00022723"/>
    </source>
</evidence>
<dbReference type="STRING" id="34062.AXE82_00995"/>
<accession>A0A2D2LUF8</accession>
<evidence type="ECO:0000256" key="5">
    <source>
        <dbReference type="SAM" id="Coils"/>
    </source>
</evidence>
<keyword evidence="2" id="KW-0863">Zinc-finger</keyword>
<keyword evidence="5" id="KW-0175">Coiled coil</keyword>
<dbReference type="PROSITE" id="PS51128">
    <property type="entry name" value="ZF_DKSA_2"/>
    <property type="match status" value="1"/>
</dbReference>
<organism evidence="7 8">
    <name type="scientific">Faucicola osloensis</name>
    <name type="common">Moraxella osloensis</name>
    <dbReference type="NCBI Taxonomy" id="34062"/>
    <lineage>
        <taxon>Bacteria</taxon>
        <taxon>Pseudomonadati</taxon>
        <taxon>Pseudomonadota</taxon>
        <taxon>Gammaproteobacteria</taxon>
        <taxon>Moraxellales</taxon>
        <taxon>Moraxellaceae</taxon>
        <taxon>Faucicola</taxon>
    </lineage>
</organism>
<name>A0A2D2LUF8_FAUOS</name>
<sequence>MVDLDKAKQRLMALKEEYQTRVDKIQHDMQNPDTDMTQDWDDQAVINEQNDVRKNLLVKAQQNLELVNNALLRIENGTYGICTVSGEEIEPERLEAVPFATTCMKHAK</sequence>
<feature type="coiled-coil region" evidence="5">
    <location>
        <begin position="1"/>
        <end position="28"/>
    </location>
</feature>
<dbReference type="PANTHER" id="PTHR33823">
    <property type="entry name" value="RNA POLYMERASE-BINDING TRANSCRIPTION FACTOR DKSA-RELATED"/>
    <property type="match status" value="1"/>
</dbReference>
<feature type="zinc finger region" description="dksA C4-type" evidence="4">
    <location>
        <begin position="82"/>
        <end position="106"/>
    </location>
</feature>
<evidence type="ECO:0000256" key="3">
    <source>
        <dbReference type="ARBA" id="ARBA00022833"/>
    </source>
</evidence>
<dbReference type="AlphaFoldDB" id="A0A2D2LUF8"/>
<evidence type="ECO:0000313" key="7">
    <source>
        <dbReference type="EMBL" id="ATR78643.1"/>
    </source>
</evidence>
<dbReference type="GO" id="GO:0008270">
    <property type="term" value="F:zinc ion binding"/>
    <property type="evidence" value="ECO:0007669"/>
    <property type="project" value="UniProtKB-KW"/>
</dbReference>
<dbReference type="Proteomes" id="UP000229340">
    <property type="component" value="Chromosome"/>
</dbReference>
<proteinExistence type="predicted"/>